<organism evidence="3 4">
    <name type="scientific">Jiella mangrovi</name>
    <dbReference type="NCBI Taxonomy" id="2821407"/>
    <lineage>
        <taxon>Bacteria</taxon>
        <taxon>Pseudomonadati</taxon>
        <taxon>Pseudomonadota</taxon>
        <taxon>Alphaproteobacteria</taxon>
        <taxon>Hyphomicrobiales</taxon>
        <taxon>Aurantimonadaceae</taxon>
        <taxon>Jiella</taxon>
    </lineage>
</organism>
<evidence type="ECO:0000259" key="2">
    <source>
        <dbReference type="PROSITE" id="PS50110"/>
    </source>
</evidence>
<dbReference type="InterPro" id="IPR011006">
    <property type="entry name" value="CheY-like_superfamily"/>
</dbReference>
<feature type="domain" description="Response regulatory" evidence="2">
    <location>
        <begin position="8"/>
        <end position="127"/>
    </location>
</feature>
<dbReference type="Gene3D" id="3.40.50.2300">
    <property type="match status" value="1"/>
</dbReference>
<dbReference type="InterPro" id="IPR001789">
    <property type="entry name" value="Sig_transdc_resp-reg_receiver"/>
</dbReference>
<gene>
    <name evidence="3" type="ORF">J6595_14570</name>
</gene>
<evidence type="ECO:0000313" key="4">
    <source>
        <dbReference type="Proteomes" id="UP000678276"/>
    </source>
</evidence>
<dbReference type="RefSeq" id="WP_209595292.1">
    <property type="nucleotide sequence ID" value="NZ_JAGJCF010000010.1"/>
</dbReference>
<sequence>MTETPEAVCIIVDDDPDIRRIIFHPLKRRGFTAIDCGSLAELEAAISKVKPSLVFLDAGLPDTEVADPFETLSRAHCNAWVQLISGMSQVDLAELALAGEDCGLRMLPPMTKPFRPGAIAAVAELVGASGAGDSR</sequence>
<protein>
    <recommendedName>
        <fullName evidence="2">Response regulatory domain-containing protein</fullName>
    </recommendedName>
</protein>
<keyword evidence="1" id="KW-0597">Phosphoprotein</keyword>
<comment type="caution">
    <text evidence="3">The sequence shown here is derived from an EMBL/GenBank/DDBJ whole genome shotgun (WGS) entry which is preliminary data.</text>
</comment>
<dbReference type="Pfam" id="PF00072">
    <property type="entry name" value="Response_reg"/>
    <property type="match status" value="1"/>
</dbReference>
<keyword evidence="4" id="KW-1185">Reference proteome</keyword>
<dbReference type="PROSITE" id="PS50110">
    <property type="entry name" value="RESPONSE_REGULATORY"/>
    <property type="match status" value="1"/>
</dbReference>
<dbReference type="Proteomes" id="UP000678276">
    <property type="component" value="Unassembled WGS sequence"/>
</dbReference>
<accession>A0ABS4BJ70</accession>
<evidence type="ECO:0000313" key="3">
    <source>
        <dbReference type="EMBL" id="MBP0616808.1"/>
    </source>
</evidence>
<name>A0ABS4BJ70_9HYPH</name>
<dbReference type="EMBL" id="JAGJCF010000010">
    <property type="protein sequence ID" value="MBP0616808.1"/>
    <property type="molecule type" value="Genomic_DNA"/>
</dbReference>
<reference evidence="3 4" key="1">
    <citation type="submission" date="2021-04" db="EMBL/GenBank/DDBJ databases">
        <title>Whole genome sequence of Jiella sp. KSK16Y-1.</title>
        <authorList>
            <person name="Tuo L."/>
        </authorList>
    </citation>
    <scope>NUCLEOTIDE SEQUENCE [LARGE SCALE GENOMIC DNA]</scope>
    <source>
        <strain evidence="3 4">KSK16Y-1</strain>
    </source>
</reference>
<evidence type="ECO:0000256" key="1">
    <source>
        <dbReference type="PROSITE-ProRule" id="PRU00169"/>
    </source>
</evidence>
<feature type="modified residue" description="4-aspartylphosphate" evidence="1">
    <location>
        <position position="57"/>
    </location>
</feature>
<proteinExistence type="predicted"/>
<dbReference type="SUPFAM" id="SSF52172">
    <property type="entry name" value="CheY-like"/>
    <property type="match status" value="1"/>
</dbReference>